<organism evidence="3 6">
    <name type="scientific">Phytophthora rubi</name>
    <dbReference type="NCBI Taxonomy" id="129364"/>
    <lineage>
        <taxon>Eukaryota</taxon>
        <taxon>Sar</taxon>
        <taxon>Stramenopiles</taxon>
        <taxon>Oomycota</taxon>
        <taxon>Peronosporomycetes</taxon>
        <taxon>Peronosporales</taxon>
        <taxon>Peronosporaceae</taxon>
        <taxon>Phytophthora</taxon>
    </lineage>
</organism>
<comment type="caution">
    <text evidence="3">The sequence shown here is derived from an EMBL/GenBank/DDBJ whole genome shotgun (WGS) entry which is preliminary data.</text>
</comment>
<sequence>MATMSIMHSNVVVVLAADSSVPVSAALERRGGAHEHGVGCQEADVHQHHELRP</sequence>
<feature type="region of interest" description="Disordered" evidence="1">
    <location>
        <begin position="30"/>
        <end position="53"/>
    </location>
</feature>
<keyword evidence="2" id="KW-0732">Signal</keyword>
<dbReference type="Proteomes" id="UP000434957">
    <property type="component" value="Unassembled WGS sequence"/>
</dbReference>
<evidence type="ECO:0000256" key="1">
    <source>
        <dbReference type="SAM" id="MobiDB-lite"/>
    </source>
</evidence>
<feature type="signal peptide" evidence="2">
    <location>
        <begin position="1"/>
        <end position="16"/>
    </location>
</feature>
<reference evidence="3 6" key="1">
    <citation type="submission" date="2018-09" db="EMBL/GenBank/DDBJ databases">
        <title>Genomic investigation of the strawberry pathogen Phytophthora fragariae indicates pathogenicity is determined by transcriptional variation in three key races.</title>
        <authorList>
            <person name="Adams T.M."/>
            <person name="Armitage A.D."/>
            <person name="Sobczyk M.K."/>
            <person name="Bates H.J."/>
            <person name="Dunwell J.M."/>
            <person name="Nellist C.F."/>
            <person name="Harrison R.J."/>
        </authorList>
    </citation>
    <scope>NUCLEOTIDE SEQUENCE [LARGE SCALE GENOMIC DNA]</scope>
    <source>
        <strain evidence="3 6">SCRP324</strain>
        <strain evidence="4 5">SCRP333</strain>
    </source>
</reference>
<dbReference type="Proteomes" id="UP000435112">
    <property type="component" value="Unassembled WGS sequence"/>
</dbReference>
<protein>
    <submittedName>
        <fullName evidence="3">Uncharacterized protein</fullName>
    </submittedName>
</protein>
<gene>
    <name evidence="3" type="ORF">PR002_g20962</name>
    <name evidence="4" type="ORF">PR003_g21736</name>
</gene>
<accession>A0A6A3J982</accession>
<evidence type="ECO:0000313" key="5">
    <source>
        <dbReference type="Proteomes" id="UP000434957"/>
    </source>
</evidence>
<name>A0A6A3J982_9STRA</name>
<dbReference type="EMBL" id="QXFT01002070">
    <property type="protein sequence ID" value="KAE9304504.1"/>
    <property type="molecule type" value="Genomic_DNA"/>
</dbReference>
<evidence type="ECO:0000313" key="6">
    <source>
        <dbReference type="Proteomes" id="UP000435112"/>
    </source>
</evidence>
<feature type="chain" id="PRO_5036164571" evidence="2">
    <location>
        <begin position="17"/>
        <end position="53"/>
    </location>
</feature>
<dbReference type="EMBL" id="QXFU01002059">
    <property type="protein sequence ID" value="KAE8991081.1"/>
    <property type="molecule type" value="Genomic_DNA"/>
</dbReference>
<keyword evidence="5" id="KW-1185">Reference proteome</keyword>
<evidence type="ECO:0000313" key="3">
    <source>
        <dbReference type="EMBL" id="KAE8991081.1"/>
    </source>
</evidence>
<proteinExistence type="predicted"/>
<evidence type="ECO:0000313" key="4">
    <source>
        <dbReference type="EMBL" id="KAE9304504.1"/>
    </source>
</evidence>
<evidence type="ECO:0000256" key="2">
    <source>
        <dbReference type="SAM" id="SignalP"/>
    </source>
</evidence>
<dbReference type="AlphaFoldDB" id="A0A6A3J982"/>